<sequence>MKSLKAYKFFYNGFVQNVWVHECSPTGGTVVLRVLYFHAYVHLSFTCESPLLVFVSINGDNRDVYAAKCNCVSGLGQACNYVAALFFFIEHYVSTGQECLPTKVSKTSKPMAWN</sequence>
<proteinExistence type="predicted"/>
<evidence type="ECO:0008006" key="2">
    <source>
        <dbReference type="Google" id="ProtNLM"/>
    </source>
</evidence>
<reference evidence="1" key="1">
    <citation type="submission" date="2017-05" db="UniProtKB">
        <authorList>
            <consortium name="EnsemblMetazoa"/>
        </authorList>
    </citation>
    <scope>IDENTIFICATION</scope>
</reference>
<dbReference type="AlphaFoldDB" id="A0A1X7TT93"/>
<protein>
    <recommendedName>
        <fullName evidence="2">SWIM-type domain-containing protein</fullName>
    </recommendedName>
</protein>
<dbReference type="InParanoid" id="A0A1X7TT93"/>
<organism evidence="1">
    <name type="scientific">Amphimedon queenslandica</name>
    <name type="common">Sponge</name>
    <dbReference type="NCBI Taxonomy" id="400682"/>
    <lineage>
        <taxon>Eukaryota</taxon>
        <taxon>Metazoa</taxon>
        <taxon>Porifera</taxon>
        <taxon>Demospongiae</taxon>
        <taxon>Heteroscleromorpha</taxon>
        <taxon>Haplosclerida</taxon>
        <taxon>Niphatidae</taxon>
        <taxon>Amphimedon</taxon>
    </lineage>
</organism>
<dbReference type="EnsemblMetazoa" id="Aqu2.1.18226_001">
    <property type="protein sequence ID" value="Aqu2.1.18226_001"/>
    <property type="gene ID" value="Aqu2.1.18226"/>
</dbReference>
<dbReference type="PANTHER" id="PTHR47526">
    <property type="entry name" value="ATP-DEPENDENT DNA HELICASE"/>
    <property type="match status" value="1"/>
</dbReference>
<accession>A0A1X7TT93</accession>
<name>A0A1X7TT93_AMPQE</name>
<evidence type="ECO:0000313" key="1">
    <source>
        <dbReference type="EnsemblMetazoa" id="Aqu2.1.18226_001"/>
    </source>
</evidence>